<dbReference type="AlphaFoldDB" id="A0A1B9PER7"/>
<dbReference type="EMBL" id="WOBO01000011">
    <property type="protein sequence ID" value="MUK45811.1"/>
    <property type="molecule type" value="Genomic_DNA"/>
</dbReference>
<reference evidence="1 2" key="1">
    <citation type="submission" date="2019-11" db="EMBL/GenBank/DDBJ databases">
        <title>Using colonization assays and comparative genomics to discover symbiosis behaviors and factors in Vibrio fischeri.</title>
        <authorList>
            <person name="Bongrand C."/>
            <person name="Moriano-Gutierrez S."/>
            <person name="Arevalo P."/>
            <person name="Mcfall-Ngai M."/>
            <person name="Visick K."/>
            <person name="Polz M.F."/>
            <person name="Ruby E.G."/>
        </authorList>
    </citation>
    <scope>NUCLEOTIDE SEQUENCE [LARGE SCALE GENOMIC DNA]</scope>
    <source>
        <strain evidence="2">emors.3.2</strain>
    </source>
</reference>
<evidence type="ECO:0000313" key="2">
    <source>
        <dbReference type="Proteomes" id="UP000435323"/>
    </source>
</evidence>
<protein>
    <submittedName>
        <fullName evidence="1">Toxin-coregulated pilus protein TcpH</fullName>
    </submittedName>
</protein>
<accession>A0A1B9PER7</accession>
<organism evidence="1 2">
    <name type="scientific">Aliivibrio fischeri</name>
    <name type="common">Vibrio fischeri</name>
    <dbReference type="NCBI Taxonomy" id="668"/>
    <lineage>
        <taxon>Bacteria</taxon>
        <taxon>Pseudomonadati</taxon>
        <taxon>Pseudomonadota</taxon>
        <taxon>Gammaproteobacteria</taxon>
        <taxon>Vibrionales</taxon>
        <taxon>Vibrionaceae</taxon>
        <taxon>Aliivibrio</taxon>
    </lineage>
</organism>
<gene>
    <name evidence="1" type="primary">tcpH</name>
    <name evidence="1" type="ORF">GNP77_10510</name>
</gene>
<comment type="caution">
    <text evidence="1">The sequence shown here is derived from an EMBL/GenBank/DDBJ whole genome shotgun (WGS) entry which is preliminary data.</text>
</comment>
<name>A0A1B9PER7_ALIFS</name>
<sequence>MKSQISKTLIVFSVINLLIIIIWHKFYRVDLVGTITINEKQVNYVKYEKYLDSVNVVNTKYSDDIAVPATSTATKYFVDYNLSQGKLYAYDGTNYYILNIYSLGDSCFVTLPAGSGSLKKIGFSCKYNN</sequence>
<proteinExistence type="predicted"/>
<evidence type="ECO:0000313" key="1">
    <source>
        <dbReference type="EMBL" id="MUK45811.1"/>
    </source>
</evidence>
<dbReference type="RefSeq" id="WP_012535119.1">
    <property type="nucleotide sequence ID" value="NZ_JAJVEB010000008.1"/>
</dbReference>
<dbReference type="Proteomes" id="UP000435323">
    <property type="component" value="Unassembled WGS sequence"/>
</dbReference>